<proteinExistence type="predicted"/>
<organism evidence="2 3">
    <name type="scientific">Clostridium paridis</name>
    <dbReference type="NCBI Taxonomy" id="2803863"/>
    <lineage>
        <taxon>Bacteria</taxon>
        <taxon>Bacillati</taxon>
        <taxon>Bacillota</taxon>
        <taxon>Clostridia</taxon>
        <taxon>Eubacteriales</taxon>
        <taxon>Clostridiaceae</taxon>
        <taxon>Clostridium</taxon>
    </lineage>
</organism>
<dbReference type="InterPro" id="IPR012454">
    <property type="entry name" value="DUF1659"/>
</dbReference>
<dbReference type="Proteomes" id="UP000623681">
    <property type="component" value="Unassembled WGS sequence"/>
</dbReference>
<gene>
    <name evidence="2" type="ORF">JK634_00890</name>
</gene>
<keyword evidence="3" id="KW-1185">Reference proteome</keyword>
<dbReference type="RefSeq" id="WP_202765751.1">
    <property type="nucleotide sequence ID" value="NZ_JAESWA010000004.1"/>
</dbReference>
<dbReference type="AlphaFoldDB" id="A0A937FBQ4"/>
<accession>A0A937FBQ4</accession>
<evidence type="ECO:0000313" key="2">
    <source>
        <dbReference type="EMBL" id="MBL4930368.1"/>
    </source>
</evidence>
<dbReference type="Pfam" id="PF07872">
    <property type="entry name" value="DUF1659"/>
    <property type="match status" value="1"/>
</dbReference>
<evidence type="ECO:0000313" key="3">
    <source>
        <dbReference type="Proteomes" id="UP000623681"/>
    </source>
</evidence>
<sequence length="72" mass="8038">MTEAILSSLSLVIKYKAGIDKEGHDVFKRQAFLNISDNASDDDLSIVGHEIGELLNTQIYSILKENRFELLG</sequence>
<dbReference type="EMBL" id="JAESWA010000004">
    <property type="protein sequence ID" value="MBL4930368.1"/>
    <property type="molecule type" value="Genomic_DNA"/>
</dbReference>
<feature type="domain" description="DUF1659" evidence="1">
    <location>
        <begin position="2"/>
        <end position="70"/>
    </location>
</feature>
<comment type="caution">
    <text evidence="2">The sequence shown here is derived from an EMBL/GenBank/DDBJ whole genome shotgun (WGS) entry which is preliminary data.</text>
</comment>
<reference evidence="2" key="1">
    <citation type="submission" date="2021-01" db="EMBL/GenBank/DDBJ databases">
        <title>Genome public.</title>
        <authorList>
            <person name="Liu C."/>
            <person name="Sun Q."/>
        </authorList>
    </citation>
    <scope>NUCLEOTIDE SEQUENCE</scope>
    <source>
        <strain evidence="2">YIM B02565</strain>
    </source>
</reference>
<evidence type="ECO:0000259" key="1">
    <source>
        <dbReference type="Pfam" id="PF07872"/>
    </source>
</evidence>
<name>A0A937FBQ4_9CLOT</name>
<protein>
    <submittedName>
        <fullName evidence="2">DUF1659 domain-containing protein</fullName>
    </submittedName>
</protein>